<accession>G3VS59</accession>
<keyword evidence="2" id="KW-1003">Cell membrane</keyword>
<dbReference type="Pfam" id="PF00001">
    <property type="entry name" value="7tm_1"/>
    <property type="match status" value="2"/>
</dbReference>
<evidence type="ECO:0000256" key="10">
    <source>
        <dbReference type="ARBA" id="ARBA00023224"/>
    </source>
</evidence>
<evidence type="ECO:0000256" key="9">
    <source>
        <dbReference type="ARBA" id="ARBA00023180"/>
    </source>
</evidence>
<keyword evidence="10" id="KW-0807">Transducer</keyword>
<evidence type="ECO:0000256" key="1">
    <source>
        <dbReference type="ARBA" id="ARBA00004651"/>
    </source>
</evidence>
<evidence type="ECO:0000259" key="15">
    <source>
        <dbReference type="PROSITE" id="PS50262"/>
    </source>
</evidence>
<dbReference type="PANTHER" id="PTHR10489">
    <property type="entry name" value="CELL ADHESION MOLECULE"/>
    <property type="match status" value="1"/>
</dbReference>
<feature type="transmembrane region" description="Helical" evidence="14">
    <location>
        <begin position="343"/>
        <end position="366"/>
    </location>
</feature>
<keyword evidence="7" id="KW-1015">Disulfide bond</keyword>
<dbReference type="InterPro" id="IPR050119">
    <property type="entry name" value="CCR1-9-like"/>
</dbReference>
<reference evidence="16 17" key="1">
    <citation type="journal article" date="2011" name="Proc. Natl. Acad. Sci. U.S.A.">
        <title>Genetic diversity and population structure of the endangered marsupial Sarcophilus harrisii (Tasmanian devil).</title>
        <authorList>
            <person name="Miller W."/>
            <person name="Hayes V.M."/>
            <person name="Ratan A."/>
            <person name="Petersen D.C."/>
            <person name="Wittekindt N.E."/>
            <person name="Miller J."/>
            <person name="Walenz B."/>
            <person name="Knight J."/>
            <person name="Qi J."/>
            <person name="Zhao F."/>
            <person name="Wang Q."/>
            <person name="Bedoya-Reina O.C."/>
            <person name="Katiyar N."/>
            <person name="Tomsho L.P."/>
            <person name="Kasson L.M."/>
            <person name="Hardie R.A."/>
            <person name="Woodbridge P."/>
            <person name="Tindall E.A."/>
            <person name="Bertelsen M.F."/>
            <person name="Dixon D."/>
            <person name="Pyecroft S."/>
            <person name="Helgen K.M."/>
            <person name="Lesk A.M."/>
            <person name="Pringle T.H."/>
            <person name="Patterson N."/>
            <person name="Zhang Y."/>
            <person name="Kreiss A."/>
            <person name="Woods G.M."/>
            <person name="Jones M.E."/>
            <person name="Schuster S.C."/>
        </authorList>
    </citation>
    <scope>NUCLEOTIDE SEQUENCE [LARGE SCALE GENOMIC DNA]</scope>
</reference>
<dbReference type="HOGENOM" id="CLU_009579_8_1_1"/>
<evidence type="ECO:0000256" key="2">
    <source>
        <dbReference type="ARBA" id="ARBA00022475"/>
    </source>
</evidence>
<sequence>IRVLYFFHTAVNMKEAVSWGSALLGLFPDLLELGNASGNATLMMRDQLQGLELERPDGMIGQFPSSGIRGNTGTDGTAGAVVRILLSVIYSVVCALGLVGNLLVLYLMKSKQGWRKSSINLFVTSLALTDLQFVLTLPFWAVENALDFTWPFGKAMCKIISTVTAMNMYASVFFLTAMSVARYHSVASALKNYRPRGRGRGGGWRRILLLGSDGDCCFSAKALCVLIWVLAVLASLPHAIFSTTGTVMDEELCLVRFPDKPRAGDSQFWLGLYHTQKVLLGFVLPLGVISLCYLLLVRYISERPVAGGGGAGVAPGIASTSGKGSSSAAGASARRRSKVTKSVTIVVLSFFLCWLPNQALTTWGILIKLNVLHFSHEYFLSQVYVFPVSVCLAHSNSCLNPILYCLMRREFRKALKNLLWRIASPSLTSMRPFTATTKPEPEEQALQTLAPLPASVEPDILYCPPGVVVYSGGRYDLLPTSSGEQRY</sequence>
<evidence type="ECO:0000256" key="11">
    <source>
        <dbReference type="ARBA" id="ARBA00057416"/>
    </source>
</evidence>
<dbReference type="SUPFAM" id="SSF81321">
    <property type="entry name" value="Family A G protein-coupled receptor-like"/>
    <property type="match status" value="1"/>
</dbReference>
<keyword evidence="4 14" id="KW-1133">Transmembrane helix</keyword>
<feature type="transmembrane region" description="Helical" evidence="14">
    <location>
        <begin position="222"/>
        <end position="241"/>
    </location>
</feature>
<dbReference type="GO" id="GO:0006955">
    <property type="term" value="P:immune response"/>
    <property type="evidence" value="ECO:0007669"/>
    <property type="project" value="TreeGrafter"/>
</dbReference>
<evidence type="ECO:0000256" key="7">
    <source>
        <dbReference type="ARBA" id="ARBA00023157"/>
    </source>
</evidence>
<evidence type="ECO:0000313" key="17">
    <source>
        <dbReference type="Proteomes" id="UP000007648"/>
    </source>
</evidence>
<feature type="transmembrane region" description="Helical" evidence="14">
    <location>
        <begin position="386"/>
        <end position="406"/>
    </location>
</feature>
<evidence type="ECO:0000256" key="13">
    <source>
        <dbReference type="ARBA" id="ARBA00080273"/>
    </source>
</evidence>
<dbReference type="InterPro" id="IPR000276">
    <property type="entry name" value="GPCR_Rhodpsn"/>
</dbReference>
<evidence type="ECO:0000256" key="5">
    <source>
        <dbReference type="ARBA" id="ARBA00023040"/>
    </source>
</evidence>
<keyword evidence="8" id="KW-0675">Receptor</keyword>
<reference evidence="16" key="2">
    <citation type="submission" date="2025-08" db="UniProtKB">
        <authorList>
            <consortium name="Ensembl"/>
        </authorList>
    </citation>
    <scope>IDENTIFICATION</scope>
</reference>
<dbReference type="GO" id="GO:0060326">
    <property type="term" value="P:cell chemotaxis"/>
    <property type="evidence" value="ECO:0007669"/>
    <property type="project" value="TreeGrafter"/>
</dbReference>
<dbReference type="GO" id="GO:0016493">
    <property type="term" value="F:C-C chemokine receptor activity"/>
    <property type="evidence" value="ECO:0007669"/>
    <property type="project" value="TreeGrafter"/>
</dbReference>
<feature type="transmembrane region" description="Helical" evidence="14">
    <location>
        <begin position="159"/>
        <end position="181"/>
    </location>
</feature>
<feature type="transmembrane region" description="Helical" evidence="14">
    <location>
        <begin position="119"/>
        <end position="139"/>
    </location>
</feature>
<evidence type="ECO:0000256" key="3">
    <source>
        <dbReference type="ARBA" id="ARBA00022692"/>
    </source>
</evidence>
<comment type="subcellular location">
    <subcellularLocation>
        <location evidence="1">Cell membrane</location>
        <topology evidence="1">Multi-pass membrane protein</topology>
    </subcellularLocation>
</comment>
<dbReference type="FunCoup" id="G3VS59">
    <property type="interactions" value="969"/>
</dbReference>
<feature type="domain" description="G-protein coupled receptors family 1 profile" evidence="15">
    <location>
        <begin position="100"/>
        <end position="404"/>
    </location>
</feature>
<dbReference type="GO" id="GO:0019957">
    <property type="term" value="F:C-C chemokine binding"/>
    <property type="evidence" value="ECO:0007669"/>
    <property type="project" value="TreeGrafter"/>
</dbReference>
<dbReference type="GeneTree" id="ENSGT01030000234518"/>
<dbReference type="GO" id="GO:0007204">
    <property type="term" value="P:positive regulation of cytosolic calcium ion concentration"/>
    <property type="evidence" value="ECO:0007669"/>
    <property type="project" value="TreeGrafter"/>
</dbReference>
<evidence type="ECO:0000256" key="6">
    <source>
        <dbReference type="ARBA" id="ARBA00023136"/>
    </source>
</evidence>
<organism evidence="16 17">
    <name type="scientific">Sarcophilus harrisii</name>
    <name type="common">Tasmanian devil</name>
    <name type="synonym">Sarcophilus laniarius</name>
    <dbReference type="NCBI Taxonomy" id="9305"/>
    <lineage>
        <taxon>Eukaryota</taxon>
        <taxon>Metazoa</taxon>
        <taxon>Chordata</taxon>
        <taxon>Craniata</taxon>
        <taxon>Vertebrata</taxon>
        <taxon>Euteleostomi</taxon>
        <taxon>Mammalia</taxon>
        <taxon>Metatheria</taxon>
        <taxon>Dasyuromorphia</taxon>
        <taxon>Dasyuridae</taxon>
        <taxon>Sarcophilus</taxon>
    </lineage>
</organism>
<dbReference type="FunFam" id="1.20.1070.10:FF:000216">
    <property type="entry name" value="Relaxin family peptide receptor 3"/>
    <property type="match status" value="1"/>
</dbReference>
<evidence type="ECO:0000256" key="4">
    <source>
        <dbReference type="ARBA" id="ARBA00022989"/>
    </source>
</evidence>
<gene>
    <name evidence="16" type="primary">RXFP3</name>
</gene>
<evidence type="ECO:0000256" key="14">
    <source>
        <dbReference type="SAM" id="Phobius"/>
    </source>
</evidence>
<keyword evidence="3 14" id="KW-0812">Transmembrane</keyword>
<dbReference type="Ensembl" id="ENSSHAT00000006068.2">
    <property type="protein sequence ID" value="ENSSHAP00000006014.2"/>
    <property type="gene ID" value="ENSSHAG00000005238.2"/>
</dbReference>
<dbReference type="GO" id="GO:0009897">
    <property type="term" value="C:external side of plasma membrane"/>
    <property type="evidence" value="ECO:0007669"/>
    <property type="project" value="TreeGrafter"/>
</dbReference>
<evidence type="ECO:0000256" key="8">
    <source>
        <dbReference type="ARBA" id="ARBA00023170"/>
    </source>
</evidence>
<keyword evidence="6 14" id="KW-0472">Membrane</keyword>
<protein>
    <recommendedName>
        <fullName evidence="12">Relaxin-3 receptor 1</fullName>
    </recommendedName>
    <alternativeName>
        <fullName evidence="13">Relaxin family peptide receptor 3</fullName>
    </alternativeName>
</protein>
<proteinExistence type="predicted"/>
<dbReference type="GO" id="GO:0019722">
    <property type="term" value="P:calcium-mediated signaling"/>
    <property type="evidence" value="ECO:0007669"/>
    <property type="project" value="TreeGrafter"/>
</dbReference>
<dbReference type="eggNOG" id="KOG3656">
    <property type="taxonomic scope" value="Eukaryota"/>
</dbReference>
<dbReference type="InParanoid" id="G3VS59"/>
<dbReference type="PRINTS" id="PR00237">
    <property type="entry name" value="GPCRRHODOPSN"/>
</dbReference>
<dbReference type="GO" id="GO:0032467">
    <property type="term" value="P:positive regulation of cytokinesis"/>
    <property type="evidence" value="ECO:0007669"/>
    <property type="project" value="Ensembl"/>
</dbReference>
<keyword evidence="5" id="KW-0297">G-protein coupled receptor</keyword>
<reference evidence="16" key="3">
    <citation type="submission" date="2025-09" db="UniProtKB">
        <authorList>
            <consortium name="Ensembl"/>
        </authorList>
    </citation>
    <scope>IDENTIFICATION</scope>
</reference>
<dbReference type="Gene3D" id="1.20.1070.10">
    <property type="entry name" value="Rhodopsin 7-helix transmembrane proteins"/>
    <property type="match status" value="1"/>
</dbReference>
<evidence type="ECO:0000256" key="12">
    <source>
        <dbReference type="ARBA" id="ARBA00069218"/>
    </source>
</evidence>
<evidence type="ECO:0000313" key="16">
    <source>
        <dbReference type="Ensembl" id="ENSSHAP00000006014.2"/>
    </source>
</evidence>
<dbReference type="PROSITE" id="PS50262">
    <property type="entry name" value="G_PROTEIN_RECEP_F1_2"/>
    <property type="match status" value="1"/>
</dbReference>
<dbReference type="STRING" id="9305.ENSSHAP00000006014"/>
<dbReference type="AlphaFoldDB" id="G3VS59"/>
<feature type="transmembrane region" description="Helical" evidence="14">
    <location>
        <begin position="84"/>
        <end position="107"/>
    </location>
</feature>
<dbReference type="Proteomes" id="UP000007648">
    <property type="component" value="Unassembled WGS sequence"/>
</dbReference>
<feature type="transmembrane region" description="Helical" evidence="14">
    <location>
        <begin position="278"/>
        <end position="296"/>
    </location>
</feature>
<dbReference type="PANTHER" id="PTHR10489:SF951">
    <property type="entry name" value="RELAXIN FAMILY PEPTIDE_INSL5 RECEPTOR 4"/>
    <property type="match status" value="1"/>
</dbReference>
<comment type="function">
    <text evidence="11">Receptor for RNL3/relaxin-3. Binding of the ligand inhibit cAMP accumulation.</text>
</comment>
<name>G3VS59_SARHA</name>
<dbReference type="InterPro" id="IPR017452">
    <property type="entry name" value="GPCR_Rhodpsn_7TM"/>
</dbReference>
<keyword evidence="9" id="KW-0325">Glycoprotein</keyword>
<keyword evidence="17" id="KW-1185">Reference proteome</keyword>